<sequence>MNTLTLDGCVLAVLRDGTDIEPALSPRPYLHPVRTLAGVSVTEERPADHLHHLGVGVAVPDVSGVSFWGGRTFTRDRGSVLLDNHGRQRHVSWLELAADRRVEALSWTGPDGAEMLSEERTVRAAGLDGRTWVLDVRTQLRNTSGRDLSIGSPATNGRPGAGYGGLFWRAPVAATPPAVVGSGGLEGEKALHGSRAEWLALVGGGGEGVGAAGAAAAEGAGGRGARGGGAASGGAEDGAADADEAVDGGWTLVFLQPGEHTDPWFLRAEDYPGVGPALAWDTRLPLPEGGRLERRLRVAVRDGRADGAGELAALAEAARDLF</sequence>
<feature type="compositionally biased region" description="Gly residues" evidence="1">
    <location>
        <begin position="219"/>
        <end position="236"/>
    </location>
</feature>
<gene>
    <name evidence="2" type="ORF">KGD83_15395</name>
</gene>
<evidence type="ECO:0000256" key="1">
    <source>
        <dbReference type="SAM" id="MobiDB-lite"/>
    </source>
</evidence>
<evidence type="ECO:0000313" key="3">
    <source>
        <dbReference type="Proteomes" id="UP000678016"/>
    </source>
</evidence>
<dbReference type="Proteomes" id="UP000678016">
    <property type="component" value="Chromosome"/>
</dbReference>
<dbReference type="Pfam" id="PF14100">
    <property type="entry name" value="DUF6807"/>
    <property type="match status" value="1"/>
</dbReference>
<reference evidence="3" key="1">
    <citation type="submission" date="2021-05" db="EMBL/GenBank/DDBJ databases">
        <title>Direct Submission.</title>
        <authorList>
            <person name="Li K."/>
            <person name="Gao J."/>
        </authorList>
    </citation>
    <scope>NUCLEOTIDE SEQUENCE [LARGE SCALE GENOMIC DNA]</scope>
    <source>
        <strain evidence="3">HDS12</strain>
    </source>
</reference>
<feature type="region of interest" description="Disordered" evidence="1">
    <location>
        <begin position="218"/>
        <end position="242"/>
    </location>
</feature>
<name>A0ABX8BXQ5_9ACTN</name>
<accession>A0ABX8BXQ5</accession>
<organism evidence="2 3">
    <name type="scientific">Nocardiopsis akebiae</name>
    <dbReference type="NCBI Taxonomy" id="2831968"/>
    <lineage>
        <taxon>Bacteria</taxon>
        <taxon>Bacillati</taxon>
        <taxon>Actinomycetota</taxon>
        <taxon>Actinomycetes</taxon>
        <taxon>Streptosporangiales</taxon>
        <taxon>Nocardiopsidaceae</taxon>
        <taxon>Nocardiopsis</taxon>
    </lineage>
</organism>
<dbReference type="InterPro" id="IPR029475">
    <property type="entry name" value="DUF6807"/>
</dbReference>
<protein>
    <submittedName>
        <fullName evidence="2">PmoA family protein</fullName>
    </submittedName>
</protein>
<proteinExistence type="predicted"/>
<evidence type="ECO:0000313" key="2">
    <source>
        <dbReference type="EMBL" id="QUX26772.1"/>
    </source>
</evidence>
<dbReference type="RefSeq" id="WP_212639873.1">
    <property type="nucleotide sequence ID" value="NZ_CP074132.1"/>
</dbReference>
<dbReference type="EMBL" id="CP074132">
    <property type="protein sequence ID" value="QUX26772.1"/>
    <property type="molecule type" value="Genomic_DNA"/>
</dbReference>
<keyword evidence="3" id="KW-1185">Reference proteome</keyword>